<proteinExistence type="predicted"/>
<dbReference type="InterPro" id="IPR012334">
    <property type="entry name" value="Pectin_lyas_fold"/>
</dbReference>
<evidence type="ECO:0000313" key="4">
    <source>
        <dbReference type="Proteomes" id="UP000267368"/>
    </source>
</evidence>
<dbReference type="Gene3D" id="2.160.20.10">
    <property type="entry name" value="Single-stranded right-handed beta-helix, Pectin lyase-like"/>
    <property type="match status" value="1"/>
</dbReference>
<protein>
    <recommendedName>
        <fullName evidence="2">SLH domain-containing protein</fullName>
    </recommendedName>
</protein>
<name>A0A3N0AHZ8_9ACTN</name>
<feature type="compositionally biased region" description="Basic and acidic residues" evidence="1">
    <location>
        <begin position="487"/>
        <end position="499"/>
    </location>
</feature>
<evidence type="ECO:0000259" key="2">
    <source>
        <dbReference type="PROSITE" id="PS51272"/>
    </source>
</evidence>
<feature type="domain" description="SLH" evidence="2">
    <location>
        <begin position="413"/>
        <end position="473"/>
    </location>
</feature>
<keyword evidence="4" id="KW-1185">Reference proteome</keyword>
<dbReference type="AlphaFoldDB" id="A0A3N0AHZ8"/>
<dbReference type="InterPro" id="IPR011050">
    <property type="entry name" value="Pectin_lyase_fold/virulence"/>
</dbReference>
<evidence type="ECO:0000313" key="3">
    <source>
        <dbReference type="EMBL" id="RNL21682.1"/>
    </source>
</evidence>
<accession>A0A3N0AHZ8</accession>
<feature type="compositionally biased region" description="Low complexity" evidence="1">
    <location>
        <begin position="473"/>
        <end position="486"/>
    </location>
</feature>
<feature type="domain" description="SLH" evidence="2">
    <location>
        <begin position="344"/>
        <end position="409"/>
    </location>
</feature>
<reference evidence="4" key="1">
    <citation type="submission" date="2018-05" db="EMBL/GenBank/DDBJ databases">
        <title>Genome Sequencing of selected type strains of the family Eggerthellaceae.</title>
        <authorList>
            <person name="Danylec N."/>
            <person name="Stoll D.A."/>
            <person name="Doetsch A."/>
            <person name="Huch M."/>
        </authorList>
    </citation>
    <scope>NUCLEOTIDE SEQUENCE [LARGE SCALE GENOMIC DNA]</scope>
    <source>
        <strain evidence="4">DSM 17537</strain>
    </source>
</reference>
<comment type="caution">
    <text evidence="3">The sequence shown here is derived from an EMBL/GenBank/DDBJ whole genome shotgun (WGS) entry which is preliminary data.</text>
</comment>
<feature type="region of interest" description="Disordered" evidence="1">
    <location>
        <begin position="473"/>
        <end position="499"/>
    </location>
</feature>
<dbReference type="InterPro" id="IPR001119">
    <property type="entry name" value="SLH_dom"/>
</dbReference>
<dbReference type="Proteomes" id="UP000267368">
    <property type="component" value="Unassembled WGS sequence"/>
</dbReference>
<gene>
    <name evidence="3" type="ORF">DMP07_02310</name>
</gene>
<sequence>MSIEENRAALHSRHKTLAAALRALCCACALFAVLTAAGCTSAPGHDVVDVDLKQGRSAAAHNTQTLQHAINAASYAGGGELRLPAGTYYFSWSHEDEWSSYAIIMRDNVSVVGAGMDETFLMPLGTYPETVEAKHGVDMFSYDGGQTGKYLVNADFADFTIDGSATQGDPDGYNASGKGFFFTLFKDCDWERVKVMNTDGTGFGADFPVNCTMKDCIAVRCGKNATSESVGASGFGVGIGHSEDESMLIENCVSYDNTKYGFFFEHQTIFENPVTTAKRAEGYVVRDCKASGNLYNFGGNRANDVRFIECRSDASVSAAREGYTRCAFQFHNYSTRVTVEGGEIAQRYGDVAPEDDCYDALAWALACNVAEVGSDGYDDFRPRDMASRGEVAVFLWRYAGRPGEVLLGHAPSFADPASDVAFGSYYAEAVKWLKEDGLSIAEPFRAQDGMTYGELATLFWRYAMLLETPESQASDAAHSAGDAASTRADEKEVGERTGAGDDADAAAWAFEHGLLPFEESENRLGEPCTREGVIEMLYAFDGIRP</sequence>
<dbReference type="SUPFAM" id="SSF51126">
    <property type="entry name" value="Pectin lyase-like"/>
    <property type="match status" value="1"/>
</dbReference>
<dbReference type="PROSITE" id="PS51272">
    <property type="entry name" value="SLH"/>
    <property type="match status" value="2"/>
</dbReference>
<dbReference type="EMBL" id="QICB01000001">
    <property type="protein sequence ID" value="RNL21682.1"/>
    <property type="molecule type" value="Genomic_DNA"/>
</dbReference>
<organism evidence="3 4">
    <name type="scientific">Slackia faecicanis</name>
    <dbReference type="NCBI Taxonomy" id="255723"/>
    <lineage>
        <taxon>Bacteria</taxon>
        <taxon>Bacillati</taxon>
        <taxon>Actinomycetota</taxon>
        <taxon>Coriobacteriia</taxon>
        <taxon>Eggerthellales</taxon>
        <taxon>Eggerthellaceae</taxon>
        <taxon>Slackia</taxon>
    </lineage>
</organism>
<evidence type="ECO:0000256" key="1">
    <source>
        <dbReference type="SAM" id="MobiDB-lite"/>
    </source>
</evidence>